<protein>
    <submittedName>
        <fullName evidence="2">Uncharacterized protein</fullName>
    </submittedName>
</protein>
<comment type="caution">
    <text evidence="2">The sequence shown here is derived from an EMBL/GenBank/DDBJ whole genome shotgun (WGS) entry which is preliminary data.</text>
</comment>
<name>A0AAE0ZBH6_9GAST</name>
<accession>A0AAE0ZBH6</accession>
<keyword evidence="3" id="KW-1185">Reference proteome</keyword>
<feature type="compositionally biased region" description="Polar residues" evidence="1">
    <location>
        <begin position="26"/>
        <end position="42"/>
    </location>
</feature>
<evidence type="ECO:0000313" key="2">
    <source>
        <dbReference type="EMBL" id="KAK3766120.1"/>
    </source>
</evidence>
<feature type="compositionally biased region" description="Basic residues" evidence="1">
    <location>
        <begin position="1"/>
        <end position="22"/>
    </location>
</feature>
<evidence type="ECO:0000256" key="1">
    <source>
        <dbReference type="SAM" id="MobiDB-lite"/>
    </source>
</evidence>
<gene>
    <name evidence="2" type="ORF">RRG08_033251</name>
</gene>
<evidence type="ECO:0000313" key="3">
    <source>
        <dbReference type="Proteomes" id="UP001283361"/>
    </source>
</evidence>
<dbReference type="EMBL" id="JAWDGP010004262">
    <property type="protein sequence ID" value="KAK3766120.1"/>
    <property type="molecule type" value="Genomic_DNA"/>
</dbReference>
<proteinExistence type="predicted"/>
<dbReference type="Proteomes" id="UP001283361">
    <property type="component" value="Unassembled WGS sequence"/>
</dbReference>
<sequence>MKHAPGGHKTARHLHLFGRLRRQGASPAQSPLGEQQPLTSTRPPRCSSPGLCGVLPRQQQATPILTGGHREADRLNVLSVQPDWT</sequence>
<feature type="region of interest" description="Disordered" evidence="1">
    <location>
        <begin position="1"/>
        <end position="53"/>
    </location>
</feature>
<organism evidence="2 3">
    <name type="scientific">Elysia crispata</name>
    <name type="common">lettuce slug</name>
    <dbReference type="NCBI Taxonomy" id="231223"/>
    <lineage>
        <taxon>Eukaryota</taxon>
        <taxon>Metazoa</taxon>
        <taxon>Spiralia</taxon>
        <taxon>Lophotrochozoa</taxon>
        <taxon>Mollusca</taxon>
        <taxon>Gastropoda</taxon>
        <taxon>Heterobranchia</taxon>
        <taxon>Euthyneura</taxon>
        <taxon>Panpulmonata</taxon>
        <taxon>Sacoglossa</taxon>
        <taxon>Placobranchoidea</taxon>
        <taxon>Plakobranchidae</taxon>
        <taxon>Elysia</taxon>
    </lineage>
</organism>
<reference evidence="2" key="1">
    <citation type="journal article" date="2023" name="G3 (Bethesda)">
        <title>A reference genome for the long-term kleptoplast-retaining sea slug Elysia crispata morphotype clarki.</title>
        <authorList>
            <person name="Eastman K.E."/>
            <person name="Pendleton A.L."/>
            <person name="Shaikh M.A."/>
            <person name="Suttiyut T."/>
            <person name="Ogas R."/>
            <person name="Tomko P."/>
            <person name="Gavelis G."/>
            <person name="Widhalm J.R."/>
            <person name="Wisecaver J.H."/>
        </authorList>
    </citation>
    <scope>NUCLEOTIDE SEQUENCE</scope>
    <source>
        <strain evidence="2">ECLA1</strain>
    </source>
</reference>
<dbReference type="AlphaFoldDB" id="A0AAE0ZBH6"/>